<dbReference type="SUPFAM" id="SSF56349">
    <property type="entry name" value="DNA breaking-rejoining enzymes"/>
    <property type="match status" value="1"/>
</dbReference>
<evidence type="ECO:0000256" key="3">
    <source>
        <dbReference type="ARBA" id="ARBA00023172"/>
    </source>
</evidence>
<dbReference type="InterPro" id="IPR013762">
    <property type="entry name" value="Integrase-like_cat_sf"/>
</dbReference>
<evidence type="ECO:0000256" key="4">
    <source>
        <dbReference type="PROSITE-ProRule" id="PRU01248"/>
    </source>
</evidence>
<dbReference type="GO" id="GO:0003677">
    <property type="term" value="F:DNA binding"/>
    <property type="evidence" value="ECO:0007669"/>
    <property type="project" value="UniProtKB-UniRule"/>
</dbReference>
<evidence type="ECO:0000256" key="1">
    <source>
        <dbReference type="ARBA" id="ARBA00008857"/>
    </source>
</evidence>
<dbReference type="EMBL" id="CADCTB010000135">
    <property type="protein sequence ID" value="CAA9250220.1"/>
    <property type="molecule type" value="Genomic_DNA"/>
</dbReference>
<evidence type="ECO:0000259" key="5">
    <source>
        <dbReference type="PROSITE" id="PS51898"/>
    </source>
</evidence>
<evidence type="ECO:0000256" key="2">
    <source>
        <dbReference type="ARBA" id="ARBA00023125"/>
    </source>
</evidence>
<dbReference type="Gene3D" id="1.10.150.130">
    <property type="match status" value="1"/>
</dbReference>
<organism evidence="7">
    <name type="scientific">uncultured Acidimicrobiales bacterium</name>
    <dbReference type="NCBI Taxonomy" id="310071"/>
    <lineage>
        <taxon>Bacteria</taxon>
        <taxon>Bacillati</taxon>
        <taxon>Actinomycetota</taxon>
        <taxon>Acidimicrobiia</taxon>
        <taxon>Acidimicrobiales</taxon>
        <taxon>environmental samples</taxon>
    </lineage>
</organism>
<dbReference type="Gene3D" id="1.10.443.10">
    <property type="entry name" value="Intergrase catalytic core"/>
    <property type="match status" value="1"/>
</dbReference>
<dbReference type="InterPro" id="IPR010998">
    <property type="entry name" value="Integrase_recombinase_N"/>
</dbReference>
<feature type="domain" description="Core-binding (CB)" evidence="6">
    <location>
        <begin position="1"/>
        <end position="68"/>
    </location>
</feature>
<accession>A0A6J4IH20</accession>
<dbReference type="PANTHER" id="PTHR30349">
    <property type="entry name" value="PHAGE INTEGRASE-RELATED"/>
    <property type="match status" value="1"/>
</dbReference>
<dbReference type="InterPro" id="IPR011010">
    <property type="entry name" value="DNA_brk_join_enz"/>
</dbReference>
<feature type="domain" description="Tyr recombinase" evidence="5">
    <location>
        <begin position="89"/>
        <end position="278"/>
    </location>
</feature>
<evidence type="ECO:0000313" key="7">
    <source>
        <dbReference type="EMBL" id="CAA9250220.1"/>
    </source>
</evidence>
<evidence type="ECO:0000259" key="6">
    <source>
        <dbReference type="PROSITE" id="PS51900"/>
    </source>
</evidence>
<sequence>MRRVAIRTRDLYRGIYDCHLLPAFGGKALAKVTREDVRSWWATTADKVSPTVAARAYRVLAAIYATALEDGKVQATPCTIKGGGQEHTAERPLLSPAQVLDVADRIEPRYRAVVLLAGLGGLRLGELLYLQRQHVDLLHRTVTVEGQLVDRPNGERVRTHPKSKAGKRVVSIDPTTAAALEVQLATWSGSGPDGAVFTDEAGEVPTRTTLGQRWREAARSAGLPHGVHFHDLRHAAGTLAAHAGATTKELMSRIGHASPQAALCYQHAAEERDQVVADKIGALVAAAGPPTAPVVPLNRASREPAAG</sequence>
<dbReference type="InterPro" id="IPR044068">
    <property type="entry name" value="CB"/>
</dbReference>
<keyword evidence="2 4" id="KW-0238">DNA-binding</keyword>
<dbReference type="InterPro" id="IPR002104">
    <property type="entry name" value="Integrase_catalytic"/>
</dbReference>
<dbReference type="GO" id="GO:0015074">
    <property type="term" value="P:DNA integration"/>
    <property type="evidence" value="ECO:0007669"/>
    <property type="project" value="InterPro"/>
</dbReference>
<dbReference type="PROSITE" id="PS51900">
    <property type="entry name" value="CB"/>
    <property type="match status" value="1"/>
</dbReference>
<reference evidence="7" key="1">
    <citation type="submission" date="2020-02" db="EMBL/GenBank/DDBJ databases">
        <authorList>
            <person name="Meier V. D."/>
        </authorList>
    </citation>
    <scope>NUCLEOTIDE SEQUENCE</scope>
    <source>
        <strain evidence="7">AVDCRST_MAG10</strain>
    </source>
</reference>
<dbReference type="GO" id="GO:0006310">
    <property type="term" value="P:DNA recombination"/>
    <property type="evidence" value="ECO:0007669"/>
    <property type="project" value="UniProtKB-KW"/>
</dbReference>
<dbReference type="PROSITE" id="PS51898">
    <property type="entry name" value="TYR_RECOMBINASE"/>
    <property type="match status" value="1"/>
</dbReference>
<gene>
    <name evidence="7" type="ORF">AVDCRST_MAG10-2127</name>
</gene>
<dbReference type="AlphaFoldDB" id="A0A6J4IH20"/>
<protein>
    <submittedName>
        <fullName evidence="7">Phage integrase, site-specific tyrosine recombinase</fullName>
    </submittedName>
</protein>
<comment type="similarity">
    <text evidence="1">Belongs to the 'phage' integrase family.</text>
</comment>
<dbReference type="InterPro" id="IPR050090">
    <property type="entry name" value="Tyrosine_recombinase_XerCD"/>
</dbReference>
<dbReference type="Pfam" id="PF00589">
    <property type="entry name" value="Phage_integrase"/>
    <property type="match status" value="1"/>
</dbReference>
<proteinExistence type="inferred from homology"/>
<name>A0A6J4IH20_9ACTN</name>
<dbReference type="PANTHER" id="PTHR30349:SF64">
    <property type="entry name" value="PROPHAGE INTEGRASE INTD-RELATED"/>
    <property type="match status" value="1"/>
</dbReference>
<keyword evidence="3" id="KW-0233">DNA recombination</keyword>